<evidence type="ECO:0000313" key="4">
    <source>
        <dbReference type="EMBL" id="CAF1588499.1"/>
    </source>
</evidence>
<accession>A0A815ZVI2</accession>
<evidence type="ECO:0000259" key="2">
    <source>
        <dbReference type="PROSITE" id="PS51903"/>
    </source>
</evidence>
<dbReference type="InterPro" id="IPR004176">
    <property type="entry name" value="Clp_R_N"/>
</dbReference>
<evidence type="ECO:0000313" key="3">
    <source>
        <dbReference type="EMBL" id="CAF1587377.1"/>
    </source>
</evidence>
<dbReference type="AlphaFoldDB" id="A0A815ZVI2"/>
<dbReference type="PROSITE" id="PS51903">
    <property type="entry name" value="CLP_R"/>
    <property type="match status" value="1"/>
</dbReference>
<dbReference type="Pfam" id="PF02861">
    <property type="entry name" value="Clp_N"/>
    <property type="match status" value="1"/>
</dbReference>
<keyword evidence="1" id="KW-0677">Repeat</keyword>
<feature type="non-terminal residue" evidence="3">
    <location>
        <position position="149"/>
    </location>
</feature>
<organism evidence="3 5">
    <name type="scientific">Adineta ricciae</name>
    <name type="common">Rotifer</name>
    <dbReference type="NCBI Taxonomy" id="249248"/>
    <lineage>
        <taxon>Eukaryota</taxon>
        <taxon>Metazoa</taxon>
        <taxon>Spiralia</taxon>
        <taxon>Gnathifera</taxon>
        <taxon>Rotifera</taxon>
        <taxon>Eurotatoria</taxon>
        <taxon>Bdelloidea</taxon>
        <taxon>Adinetida</taxon>
        <taxon>Adinetidae</taxon>
        <taxon>Adineta</taxon>
    </lineage>
</organism>
<dbReference type="Proteomes" id="UP000663828">
    <property type="component" value="Unassembled WGS sequence"/>
</dbReference>
<evidence type="ECO:0000313" key="5">
    <source>
        <dbReference type="Proteomes" id="UP000663828"/>
    </source>
</evidence>
<reference evidence="3" key="1">
    <citation type="submission" date="2021-02" db="EMBL/GenBank/DDBJ databases">
        <authorList>
            <person name="Nowell W R."/>
        </authorList>
    </citation>
    <scope>NUCLEOTIDE SEQUENCE</scope>
</reference>
<dbReference type="InterPro" id="IPR036628">
    <property type="entry name" value="Clp_N_dom_sf"/>
</dbReference>
<name>A0A815ZVI2_ADIRI</name>
<dbReference type="SUPFAM" id="SSF81923">
    <property type="entry name" value="Double Clp-N motif"/>
    <property type="match status" value="1"/>
</dbReference>
<sequence length="149" mass="16916">MSYSPEEFTDQSNKAISLALEYAQEQKHIELVPLHLAHVLVEDEQGLARQLIKKAEFNVQEVLDAIDVKLRKLSKQDPPPSKLYPNSSFMNVLKQAKKLSKTQKDSHTAIDHILVALYEDSDTTSAFVSVGLSKKRMEEVVKQVRQNKN</sequence>
<keyword evidence="5" id="KW-1185">Reference proteome</keyword>
<feature type="domain" description="Clp R" evidence="2">
    <location>
        <begin position="5"/>
        <end position="147"/>
    </location>
</feature>
<dbReference type="EMBL" id="CAJNOR010006193">
    <property type="protein sequence ID" value="CAF1588499.1"/>
    <property type="molecule type" value="Genomic_DNA"/>
</dbReference>
<dbReference type="Gene3D" id="1.10.1780.10">
    <property type="entry name" value="Clp, N-terminal domain"/>
    <property type="match status" value="1"/>
</dbReference>
<proteinExistence type="predicted"/>
<gene>
    <name evidence="3" type="ORF">XAT740_LOCUS46179</name>
    <name evidence="4" type="ORF">XAT740_LOCUS46293</name>
</gene>
<dbReference type="EMBL" id="CAJNOR010006155">
    <property type="protein sequence ID" value="CAF1587377.1"/>
    <property type="molecule type" value="Genomic_DNA"/>
</dbReference>
<evidence type="ECO:0000256" key="1">
    <source>
        <dbReference type="PROSITE-ProRule" id="PRU01251"/>
    </source>
</evidence>
<comment type="caution">
    <text evidence="3">The sequence shown here is derived from an EMBL/GenBank/DDBJ whole genome shotgun (WGS) entry which is preliminary data.</text>
</comment>
<protein>
    <recommendedName>
        <fullName evidence="2">Clp R domain-containing protein</fullName>
    </recommendedName>
</protein>